<comment type="caution">
    <text evidence="1">The sequence shown here is derived from an EMBL/GenBank/DDBJ whole genome shotgun (WGS) entry which is preliminary data.</text>
</comment>
<evidence type="ECO:0000313" key="1">
    <source>
        <dbReference type="EMBL" id="KAG8196316.1"/>
    </source>
</evidence>
<accession>A0AAV6VL95</accession>
<dbReference type="AlphaFoldDB" id="A0AAV6VL95"/>
<dbReference type="Proteomes" id="UP000827092">
    <property type="component" value="Unassembled WGS sequence"/>
</dbReference>
<sequence length="85" mass="9922">MDRLEWIRVTPSRARLLSGGRVQRRLRQPNVVHTNGPVGMESRKPVVGPTPKWWKRITAFEAAQRRSHLWTGWNEVEEPRRGPDS</sequence>
<organism evidence="1 2">
    <name type="scientific">Oedothorax gibbosus</name>
    <dbReference type="NCBI Taxonomy" id="931172"/>
    <lineage>
        <taxon>Eukaryota</taxon>
        <taxon>Metazoa</taxon>
        <taxon>Ecdysozoa</taxon>
        <taxon>Arthropoda</taxon>
        <taxon>Chelicerata</taxon>
        <taxon>Arachnida</taxon>
        <taxon>Araneae</taxon>
        <taxon>Araneomorphae</taxon>
        <taxon>Entelegynae</taxon>
        <taxon>Araneoidea</taxon>
        <taxon>Linyphiidae</taxon>
        <taxon>Erigoninae</taxon>
        <taxon>Oedothorax</taxon>
    </lineage>
</organism>
<keyword evidence="2" id="KW-1185">Reference proteome</keyword>
<evidence type="ECO:0000313" key="2">
    <source>
        <dbReference type="Proteomes" id="UP000827092"/>
    </source>
</evidence>
<gene>
    <name evidence="1" type="ORF">JTE90_013801</name>
</gene>
<dbReference type="EMBL" id="JAFNEN010000072">
    <property type="protein sequence ID" value="KAG8196316.1"/>
    <property type="molecule type" value="Genomic_DNA"/>
</dbReference>
<reference evidence="1 2" key="1">
    <citation type="journal article" date="2022" name="Nat. Ecol. Evol.">
        <title>A masculinizing supergene underlies an exaggerated male reproductive morph in a spider.</title>
        <authorList>
            <person name="Hendrickx F."/>
            <person name="De Corte Z."/>
            <person name="Sonet G."/>
            <person name="Van Belleghem S.M."/>
            <person name="Kostlbacher S."/>
            <person name="Vangestel C."/>
        </authorList>
    </citation>
    <scope>NUCLEOTIDE SEQUENCE [LARGE SCALE GENOMIC DNA]</scope>
    <source>
        <strain evidence="1">W744_W776</strain>
    </source>
</reference>
<protein>
    <submittedName>
        <fullName evidence="1">Uncharacterized protein</fullName>
    </submittedName>
</protein>
<name>A0AAV6VL95_9ARAC</name>
<proteinExistence type="predicted"/>